<evidence type="ECO:0000313" key="3">
    <source>
        <dbReference type="EMBL" id="EFI93044.1"/>
    </source>
</evidence>
<feature type="compositionally biased region" description="Basic and acidic residues" evidence="1">
    <location>
        <begin position="443"/>
        <end position="474"/>
    </location>
</feature>
<dbReference type="EMBL" id="GL377311">
    <property type="protein sequence ID" value="EFI93044.1"/>
    <property type="molecule type" value="Genomic_DNA"/>
</dbReference>
<gene>
    <name evidence="3" type="ORF">SCHCODRAFT_237281</name>
</gene>
<feature type="compositionally biased region" description="Acidic residues" evidence="1">
    <location>
        <begin position="341"/>
        <end position="356"/>
    </location>
</feature>
<feature type="compositionally biased region" description="Acidic residues" evidence="1">
    <location>
        <begin position="489"/>
        <end position="509"/>
    </location>
</feature>
<dbReference type="RefSeq" id="XP_003027947.1">
    <property type="nucleotide sequence ID" value="XM_003027901.1"/>
</dbReference>
<organism evidence="4">
    <name type="scientific">Schizophyllum commune (strain H4-8 / FGSC 9210)</name>
    <name type="common">Split gill fungus</name>
    <dbReference type="NCBI Taxonomy" id="578458"/>
    <lineage>
        <taxon>Eukaryota</taxon>
        <taxon>Fungi</taxon>
        <taxon>Dikarya</taxon>
        <taxon>Basidiomycota</taxon>
        <taxon>Agaricomycotina</taxon>
        <taxon>Agaricomycetes</taxon>
        <taxon>Agaricomycetidae</taxon>
        <taxon>Agaricales</taxon>
        <taxon>Schizophyllaceae</taxon>
        <taxon>Schizophyllum</taxon>
    </lineage>
</organism>
<feature type="compositionally biased region" description="Pro residues" evidence="1">
    <location>
        <begin position="1463"/>
        <end position="1484"/>
    </location>
</feature>
<feature type="compositionally biased region" description="Low complexity" evidence="1">
    <location>
        <begin position="1485"/>
        <end position="1520"/>
    </location>
</feature>
<feature type="region of interest" description="Disordered" evidence="1">
    <location>
        <begin position="1812"/>
        <end position="1853"/>
    </location>
</feature>
<proteinExistence type="predicted"/>
<feature type="transmembrane region" description="Helical" evidence="2">
    <location>
        <begin position="110"/>
        <end position="128"/>
    </location>
</feature>
<feature type="compositionally biased region" description="Low complexity" evidence="1">
    <location>
        <begin position="330"/>
        <end position="340"/>
    </location>
</feature>
<dbReference type="KEGG" id="scm:SCHCO_02552351"/>
<reference evidence="3 4" key="1">
    <citation type="journal article" date="2010" name="Nat. Biotechnol.">
        <title>Genome sequence of the model mushroom Schizophyllum commune.</title>
        <authorList>
            <person name="Ohm R.A."/>
            <person name="de Jong J.F."/>
            <person name="Lugones L.G."/>
            <person name="Aerts A."/>
            <person name="Kothe E."/>
            <person name="Stajich J.E."/>
            <person name="de Vries R.P."/>
            <person name="Record E."/>
            <person name="Levasseur A."/>
            <person name="Baker S.E."/>
            <person name="Bartholomew K.A."/>
            <person name="Coutinho P.M."/>
            <person name="Erdmann S."/>
            <person name="Fowler T.J."/>
            <person name="Gathman A.C."/>
            <person name="Lombard V."/>
            <person name="Henrissat B."/>
            <person name="Knabe N."/>
            <person name="Kuees U."/>
            <person name="Lilly W.W."/>
            <person name="Lindquist E."/>
            <person name="Lucas S."/>
            <person name="Magnuson J.K."/>
            <person name="Piumi F."/>
            <person name="Raudaskoski M."/>
            <person name="Salamov A."/>
            <person name="Schmutz J."/>
            <person name="Schwarze F.W.M.R."/>
            <person name="vanKuyk P.A."/>
            <person name="Horton J.S."/>
            <person name="Grigoriev I.V."/>
            <person name="Woesten H.A.B."/>
        </authorList>
    </citation>
    <scope>NUCLEOTIDE SEQUENCE [LARGE SCALE GENOMIC DNA]</scope>
    <source>
        <strain evidence="4">H4-8 / FGSC 9210</strain>
    </source>
</reference>
<dbReference type="VEuPathDB" id="FungiDB:SCHCODRAFT_02552351"/>
<feature type="region of interest" description="Disordered" evidence="1">
    <location>
        <begin position="651"/>
        <end position="672"/>
    </location>
</feature>
<keyword evidence="2" id="KW-0812">Transmembrane</keyword>
<feature type="compositionally biased region" description="Low complexity" evidence="1">
    <location>
        <begin position="1424"/>
        <end position="1462"/>
    </location>
</feature>
<feature type="transmembrane region" description="Helical" evidence="2">
    <location>
        <begin position="85"/>
        <end position="104"/>
    </location>
</feature>
<name>D8QF05_SCHCM</name>
<feature type="compositionally biased region" description="Gly residues" evidence="1">
    <location>
        <begin position="1825"/>
        <end position="1845"/>
    </location>
</feature>
<feature type="transmembrane region" description="Helical" evidence="2">
    <location>
        <begin position="211"/>
        <end position="233"/>
    </location>
</feature>
<keyword evidence="4" id="KW-1185">Reference proteome</keyword>
<sequence length="1853" mass="201822">MDPPSLDAVLASIQAVGAVIQTFFRVLYHVQYSFADALGFVFPPEPTEFDQVADYFVPFLRYARTLYDALPSDATLIDFNTVPELLTILWPVVAAMLVAASFTFFGPNRFTLHTSTVYFLVIASIPIVRNYNMSGIYCVMISDAISPRYDDLISPWALAKPGWDILVPLVQLWNIPVHIAHNHDFILYYIRELWYRGYTWEKDLAHFAVRFLLLATGVQVGLVLNTITVWVYWTLRTILAAVCLPLKAAVGLLDRVKPDLRKQVVRSLEALVVSRQDIKAYLLETLGITPPDDDAGFHERARALASATREEILARKRILPDAPALTTELDNAADQSSSASSDDDDSEPVVEDEAVVEDAPVAVNEDETVDVVEDAPVDVVEDAPVSVELEPASVNVEHEVASANEAADLETDVSPSPPSPSSPPTTLLLPRAAEDSGSDSDAEDGHSEQHEKSEHSVSEDEHSVSEDEHSDQSEHSSTTLNQPTSAIEDKEDEFDEDMDEVPVGDEGEDAVEDVHALDAEPVNAPDAQPINVVDVVPDGPFNTEPTDSFYAEYINGFDVEPANTSDVVDTASSTEDSAPSAEYTVPSAEHITPPAEYIVSNADYNNAAFDMADFPEPVAQDLSGSAVQDDNQAAVPDALLEIPSIFDLLSAPSPDEASTPSASELGTDAPSETYITSNDAYYEAFTPNTVPEPSQDVLYSAQPDFPDMSDEDKLALMQLAQQNAMYFNTLYQSSVPSPAYIADAPEIFDASTAPLLEATDDDTHSSAYSHPDEYTLPTAPYPDFASEVVSRDPTDGAIIYSTQAGEAPVAADHASDAPSEAPLPEATEDNSLANTSFESFIAVTGVADISTAFTFEDANVARRWADVENEVLSALDQDVEEDLQAFLEKITLEHFRQGFLHAVASKLDKGLAYRMDALQPSRWSGMLILEWTDGEWLGRQYAQVYERARDQSMVRELKAEGVIQALAYRIIFGIYNLAYPDDYKIAKTWSEYLSAVAEAPNAPQSDILAVVADAPFTQADLERCQKIHRKEKVDDAAFECAVVYSVAHHLVSPADFLLDECPRSLDPHVWKMVHAYVYSLVADDVLSATFSEVPSEVVEILEGRDVTLSLTDDAAPMEFDTSLDDSADSISALDTFVDEPQIDVAFLDPISPYLMSDPRLAPLLERLAEFLCKTSDEYKAGFCDGFVDRISLENDTTNMFAALCVPVPDADARSKDYIHGYQLGSPIAIVVRGSLTVSCDDLSFAVEDWIFIVGFWIITELRQRPGGDAMDLISGEVLKEEVGDKTRHELRRHSAFLRIASGALRYLPGKRRVYRTALVGQSAGDVAADLSAIELGVLNALRRFGDDELLNDSASDQLIYHITQKLLTEWMVPIEAQILMESLDEEEEVQQLAAQAAAKRVQSKGSTPPPPTSMPANPDPEPATRPTTSGLTLPSSSRTTAPPTPASPSSSRSLSPSSSRSPSPAPSEPSPSTPTPQTPPPLPSSVPSSPVRAPSSPVVPTSSLIEPVSPESSAPAPFASPDDEPSAPSQQEPFTPVAEAPSTPAAEVSMSSTTAHEPSTSTSPEPTASTIPDAPPTPVVLRPSIRDYDRDHNGVAQMLAAARTNADCLDKLVKHDPIGILGLADGIHASNTLGYKDQSGKPSAYPPVPAGIADRNLYLDAWDVGFRMEYWRLFSVTTGFSKPWLCSTFMDVLIAGIGHRLRMDERDLPIIENNLDAPSMDMKDKPFRTFRNQDELYYFYEDLIQSPGVLAPRGDDAVYSGQPNLHAVRWAVQDGLLVLRGNAFGQVADYDPVPSRLYEQVLDEVMRQEELFPYKKTSSRNNQTSGGGRPRGGGSSNRGNGGGQRGRGRGRGR</sequence>
<dbReference type="eggNOG" id="ENOG502RSE0">
    <property type="taxonomic scope" value="Eukaryota"/>
</dbReference>
<feature type="region of interest" description="Disordered" evidence="1">
    <location>
        <begin position="1390"/>
        <end position="1584"/>
    </location>
</feature>
<dbReference type="HOGENOM" id="CLU_236831_0_0_1"/>
<feature type="region of interest" description="Disordered" evidence="1">
    <location>
        <begin position="406"/>
        <end position="509"/>
    </location>
</feature>
<feature type="compositionally biased region" description="Low complexity" evidence="1">
    <location>
        <begin position="1551"/>
        <end position="1570"/>
    </location>
</feature>
<feature type="compositionally biased region" description="Pro residues" evidence="1">
    <location>
        <begin position="1407"/>
        <end position="1423"/>
    </location>
</feature>
<evidence type="ECO:0000256" key="2">
    <source>
        <dbReference type="SAM" id="Phobius"/>
    </source>
</evidence>
<protein>
    <submittedName>
        <fullName evidence="3">Uncharacterized protein</fullName>
    </submittedName>
</protein>
<dbReference type="OrthoDB" id="10402802at2759"/>
<dbReference type="Proteomes" id="UP000007431">
    <property type="component" value="Unassembled WGS sequence"/>
</dbReference>
<evidence type="ECO:0000256" key="1">
    <source>
        <dbReference type="SAM" id="MobiDB-lite"/>
    </source>
</evidence>
<dbReference type="STRING" id="578458.D8QF05"/>
<keyword evidence="2" id="KW-1133">Transmembrane helix</keyword>
<feature type="compositionally biased region" description="Acidic residues" evidence="1">
    <location>
        <begin position="364"/>
        <end position="377"/>
    </location>
</feature>
<feature type="region of interest" description="Disordered" evidence="1">
    <location>
        <begin position="329"/>
        <end position="377"/>
    </location>
</feature>
<dbReference type="GeneID" id="9592002"/>
<evidence type="ECO:0000313" key="4">
    <source>
        <dbReference type="Proteomes" id="UP000007431"/>
    </source>
</evidence>
<accession>D8QF05</accession>
<dbReference type="InParanoid" id="D8QF05"/>
<keyword evidence="2" id="KW-0472">Membrane</keyword>